<dbReference type="RefSeq" id="WP_285582968.1">
    <property type="nucleotide sequence ID" value="NZ_BSTK01000020.1"/>
</dbReference>
<dbReference type="GO" id="GO:0006352">
    <property type="term" value="P:DNA-templated transcription initiation"/>
    <property type="evidence" value="ECO:0007669"/>
    <property type="project" value="InterPro"/>
</dbReference>
<dbReference type="InterPro" id="IPR036388">
    <property type="entry name" value="WH-like_DNA-bd_sf"/>
</dbReference>
<sequence>MGRRVPEDHAAEVEQLFRNVAAIVFRFAASVTGGDEERAKDLVQEAFQAIALTWATARDWSVDKKTAWLCRAVINKRIDDFRKTRRLDLTVNMPDDQYSPSAESTVLSKLVIDHCMEVIKKMPPMQQKAAYLKWNREWKTKEIATELGISQSTVRVHLKNARDTLNKEVGKEIIFVDEPDDEDEYRGGGS</sequence>
<evidence type="ECO:0000259" key="7">
    <source>
        <dbReference type="Pfam" id="PF08281"/>
    </source>
</evidence>
<evidence type="ECO:0000313" key="9">
    <source>
        <dbReference type="Proteomes" id="UP001165074"/>
    </source>
</evidence>
<dbReference type="PANTHER" id="PTHR43133:SF8">
    <property type="entry name" value="RNA POLYMERASE SIGMA FACTOR HI_1459-RELATED"/>
    <property type="match status" value="1"/>
</dbReference>
<dbReference type="EMBL" id="BSTK01000020">
    <property type="protein sequence ID" value="GLY91413.1"/>
    <property type="molecule type" value="Genomic_DNA"/>
</dbReference>
<dbReference type="Gene3D" id="1.10.1740.10">
    <property type="match status" value="1"/>
</dbReference>
<dbReference type="PANTHER" id="PTHR43133">
    <property type="entry name" value="RNA POLYMERASE ECF-TYPE SIGMA FACTO"/>
    <property type="match status" value="1"/>
</dbReference>
<accession>A0A9W6SDA6</accession>
<dbReference type="SUPFAM" id="SSF88946">
    <property type="entry name" value="Sigma2 domain of RNA polymerase sigma factors"/>
    <property type="match status" value="1"/>
</dbReference>
<evidence type="ECO:0000256" key="2">
    <source>
        <dbReference type="ARBA" id="ARBA00023015"/>
    </source>
</evidence>
<protein>
    <recommendedName>
        <fullName evidence="10">Sigma-70 family RNA polymerase sigma factor</fullName>
    </recommendedName>
</protein>
<gene>
    <name evidence="8" type="ORF">Airi02_093420</name>
</gene>
<dbReference type="Pfam" id="PF04542">
    <property type="entry name" value="Sigma70_r2"/>
    <property type="match status" value="1"/>
</dbReference>
<comment type="caution">
    <text evidence="8">The sequence shown here is derived from an EMBL/GenBank/DDBJ whole genome shotgun (WGS) entry which is preliminary data.</text>
</comment>
<feature type="domain" description="RNA polymerase sigma-70 region 2" evidence="6">
    <location>
        <begin position="17"/>
        <end position="86"/>
    </location>
</feature>
<evidence type="ECO:0000259" key="6">
    <source>
        <dbReference type="Pfam" id="PF04542"/>
    </source>
</evidence>
<keyword evidence="5" id="KW-0804">Transcription</keyword>
<keyword evidence="4" id="KW-0238">DNA-binding</keyword>
<dbReference type="InterPro" id="IPR039425">
    <property type="entry name" value="RNA_pol_sigma-70-like"/>
</dbReference>
<proteinExistence type="inferred from homology"/>
<keyword evidence="3" id="KW-0731">Sigma factor</keyword>
<dbReference type="NCBIfam" id="TIGR02937">
    <property type="entry name" value="sigma70-ECF"/>
    <property type="match status" value="1"/>
</dbReference>
<dbReference type="Pfam" id="PF08281">
    <property type="entry name" value="Sigma70_r4_2"/>
    <property type="match status" value="1"/>
</dbReference>
<evidence type="ECO:0000256" key="4">
    <source>
        <dbReference type="ARBA" id="ARBA00023125"/>
    </source>
</evidence>
<keyword evidence="9" id="KW-1185">Reference proteome</keyword>
<dbReference type="InterPro" id="IPR007627">
    <property type="entry name" value="RNA_pol_sigma70_r2"/>
</dbReference>
<dbReference type="InterPro" id="IPR013324">
    <property type="entry name" value="RNA_pol_sigma_r3/r4-like"/>
</dbReference>
<comment type="similarity">
    <text evidence="1">Belongs to the sigma-70 factor family. ECF subfamily.</text>
</comment>
<evidence type="ECO:0000256" key="3">
    <source>
        <dbReference type="ARBA" id="ARBA00023082"/>
    </source>
</evidence>
<evidence type="ECO:0000256" key="5">
    <source>
        <dbReference type="ARBA" id="ARBA00023163"/>
    </source>
</evidence>
<evidence type="ECO:0000256" key="1">
    <source>
        <dbReference type="ARBA" id="ARBA00010641"/>
    </source>
</evidence>
<dbReference type="Proteomes" id="UP001165074">
    <property type="component" value="Unassembled WGS sequence"/>
</dbReference>
<feature type="domain" description="RNA polymerase sigma factor 70 region 4 type 2" evidence="7">
    <location>
        <begin position="117"/>
        <end position="165"/>
    </location>
</feature>
<dbReference type="InterPro" id="IPR013249">
    <property type="entry name" value="RNA_pol_sigma70_r4_t2"/>
</dbReference>
<dbReference type="GO" id="GO:0016987">
    <property type="term" value="F:sigma factor activity"/>
    <property type="evidence" value="ECO:0007669"/>
    <property type="project" value="UniProtKB-KW"/>
</dbReference>
<reference evidence="8" key="1">
    <citation type="submission" date="2023-03" db="EMBL/GenBank/DDBJ databases">
        <title>Actinoallomurus iriomotensis NBRC 103684.</title>
        <authorList>
            <person name="Ichikawa N."/>
            <person name="Sato H."/>
            <person name="Tonouchi N."/>
        </authorList>
    </citation>
    <scope>NUCLEOTIDE SEQUENCE</scope>
    <source>
        <strain evidence="8">NBRC 103684</strain>
    </source>
</reference>
<dbReference type="Gene3D" id="1.10.10.10">
    <property type="entry name" value="Winged helix-like DNA-binding domain superfamily/Winged helix DNA-binding domain"/>
    <property type="match status" value="1"/>
</dbReference>
<name>A0A9W6SDA6_9ACTN</name>
<evidence type="ECO:0008006" key="10">
    <source>
        <dbReference type="Google" id="ProtNLM"/>
    </source>
</evidence>
<dbReference type="GO" id="GO:0003677">
    <property type="term" value="F:DNA binding"/>
    <property type="evidence" value="ECO:0007669"/>
    <property type="project" value="UniProtKB-KW"/>
</dbReference>
<keyword evidence="2" id="KW-0805">Transcription regulation</keyword>
<dbReference type="InterPro" id="IPR014284">
    <property type="entry name" value="RNA_pol_sigma-70_dom"/>
</dbReference>
<dbReference type="InterPro" id="IPR013325">
    <property type="entry name" value="RNA_pol_sigma_r2"/>
</dbReference>
<organism evidence="8 9">
    <name type="scientific">Actinoallomurus iriomotensis</name>
    <dbReference type="NCBI Taxonomy" id="478107"/>
    <lineage>
        <taxon>Bacteria</taxon>
        <taxon>Bacillati</taxon>
        <taxon>Actinomycetota</taxon>
        <taxon>Actinomycetes</taxon>
        <taxon>Streptosporangiales</taxon>
        <taxon>Thermomonosporaceae</taxon>
        <taxon>Actinoallomurus</taxon>
    </lineage>
</organism>
<dbReference type="AlphaFoldDB" id="A0A9W6SDA6"/>
<dbReference type="SUPFAM" id="SSF88659">
    <property type="entry name" value="Sigma3 and sigma4 domains of RNA polymerase sigma factors"/>
    <property type="match status" value="1"/>
</dbReference>
<evidence type="ECO:0000313" key="8">
    <source>
        <dbReference type="EMBL" id="GLY91413.1"/>
    </source>
</evidence>